<dbReference type="Proteomes" id="UP000265509">
    <property type="component" value="Unassembled WGS sequence"/>
</dbReference>
<dbReference type="HAMAP" id="MF_01023">
    <property type="entry name" value="HisC_aminotrans_2"/>
    <property type="match status" value="1"/>
</dbReference>
<evidence type="ECO:0000256" key="5">
    <source>
        <dbReference type="ARBA" id="ARBA00022576"/>
    </source>
</evidence>
<evidence type="ECO:0000256" key="6">
    <source>
        <dbReference type="ARBA" id="ARBA00022679"/>
    </source>
</evidence>
<dbReference type="Gene3D" id="3.40.640.10">
    <property type="entry name" value="Type I PLP-dependent aspartate aminotransferase-like (Major domain)"/>
    <property type="match status" value="1"/>
</dbReference>
<dbReference type="InterPro" id="IPR005861">
    <property type="entry name" value="HisP_aminotrans"/>
</dbReference>
<dbReference type="OrthoDB" id="9809616at2"/>
<dbReference type="Gene3D" id="3.90.1150.10">
    <property type="entry name" value="Aspartate Aminotransferase, domain 1"/>
    <property type="match status" value="1"/>
</dbReference>
<comment type="subunit">
    <text evidence="4 9">Homodimer.</text>
</comment>
<dbReference type="EMBL" id="QRAN01000004">
    <property type="protein sequence ID" value="RLQ22961.1"/>
    <property type="molecule type" value="Genomic_DNA"/>
</dbReference>
<accession>A0A3L7E3H5</accession>
<dbReference type="PANTHER" id="PTHR43643">
    <property type="entry name" value="HISTIDINOL-PHOSPHATE AMINOTRANSFERASE 2"/>
    <property type="match status" value="1"/>
</dbReference>
<dbReference type="SUPFAM" id="SSF53383">
    <property type="entry name" value="PLP-dependent transferases"/>
    <property type="match status" value="1"/>
</dbReference>
<comment type="cofactor">
    <cofactor evidence="1 9">
        <name>pyridoxal 5'-phosphate</name>
        <dbReference type="ChEBI" id="CHEBI:597326"/>
    </cofactor>
</comment>
<evidence type="ECO:0000256" key="7">
    <source>
        <dbReference type="ARBA" id="ARBA00022898"/>
    </source>
</evidence>
<dbReference type="GO" id="GO:0004400">
    <property type="term" value="F:histidinol-phosphate transaminase activity"/>
    <property type="evidence" value="ECO:0007669"/>
    <property type="project" value="UniProtKB-UniRule"/>
</dbReference>
<evidence type="ECO:0000256" key="4">
    <source>
        <dbReference type="ARBA" id="ARBA00011738"/>
    </source>
</evidence>
<keyword evidence="5 9" id="KW-0032">Aminotransferase</keyword>
<keyword evidence="7 9" id="KW-0663">Pyridoxal phosphate</keyword>
<gene>
    <name evidence="9" type="primary">hisC</name>
    <name evidence="11" type="ORF">DWB85_05830</name>
</gene>
<evidence type="ECO:0000259" key="10">
    <source>
        <dbReference type="Pfam" id="PF00155"/>
    </source>
</evidence>
<dbReference type="GO" id="GO:0000105">
    <property type="term" value="P:L-histidine biosynthetic process"/>
    <property type="evidence" value="ECO:0007669"/>
    <property type="project" value="UniProtKB-UniRule"/>
</dbReference>
<dbReference type="InterPro" id="IPR004839">
    <property type="entry name" value="Aminotransferase_I/II_large"/>
</dbReference>
<dbReference type="Pfam" id="PF00155">
    <property type="entry name" value="Aminotran_1_2"/>
    <property type="match status" value="1"/>
</dbReference>
<name>A0A3L7E3H5_9GAMM</name>
<proteinExistence type="inferred from homology"/>
<keyword evidence="6 9" id="KW-0808">Transferase</keyword>
<reference evidence="11 12" key="1">
    <citation type="submission" date="2018-07" db="EMBL/GenBank/DDBJ databases">
        <title>Halioglobus sp. genome submission.</title>
        <authorList>
            <person name="Ye M.-Q."/>
            <person name="Du Z.-J."/>
        </authorList>
    </citation>
    <scope>NUCLEOTIDE SEQUENCE [LARGE SCALE GENOMIC DNA]</scope>
    <source>
        <strain evidence="11 12">U0301</strain>
    </source>
</reference>
<organism evidence="11 12">
    <name type="scientific">Seongchinamella sediminis</name>
    <dbReference type="NCBI Taxonomy" id="2283635"/>
    <lineage>
        <taxon>Bacteria</taxon>
        <taxon>Pseudomonadati</taxon>
        <taxon>Pseudomonadota</taxon>
        <taxon>Gammaproteobacteria</taxon>
        <taxon>Cellvibrionales</taxon>
        <taxon>Halieaceae</taxon>
        <taxon>Seongchinamella</taxon>
    </lineage>
</organism>
<comment type="similarity">
    <text evidence="3 9">Belongs to the class-II pyridoxal-phosphate-dependent aminotransferase family. Histidinol-phosphate aminotransferase subfamily.</text>
</comment>
<dbReference type="InterPro" id="IPR015422">
    <property type="entry name" value="PyrdxlP-dep_Trfase_small"/>
</dbReference>
<dbReference type="RefSeq" id="WP_117953267.1">
    <property type="nucleotide sequence ID" value="NZ_QRAN01000004.1"/>
</dbReference>
<dbReference type="InterPro" id="IPR015424">
    <property type="entry name" value="PyrdxlP-dep_Trfase"/>
</dbReference>
<dbReference type="PANTHER" id="PTHR43643:SF3">
    <property type="entry name" value="HISTIDINOL-PHOSPHATE AMINOTRANSFERASE"/>
    <property type="match status" value="1"/>
</dbReference>
<dbReference type="CDD" id="cd00609">
    <property type="entry name" value="AAT_like"/>
    <property type="match status" value="1"/>
</dbReference>
<feature type="domain" description="Aminotransferase class I/classII large" evidence="10">
    <location>
        <begin position="26"/>
        <end position="347"/>
    </location>
</feature>
<dbReference type="AlphaFoldDB" id="A0A3L7E3H5"/>
<comment type="caution">
    <text evidence="11">The sequence shown here is derived from an EMBL/GenBank/DDBJ whole genome shotgun (WGS) entry which is preliminary data.</text>
</comment>
<comment type="pathway">
    <text evidence="2 9">Amino-acid biosynthesis; L-histidine biosynthesis; L-histidine from 5-phospho-alpha-D-ribose 1-diphosphate: step 7/9.</text>
</comment>
<dbReference type="GO" id="GO:0030170">
    <property type="term" value="F:pyridoxal phosphate binding"/>
    <property type="evidence" value="ECO:0007669"/>
    <property type="project" value="InterPro"/>
</dbReference>
<protein>
    <recommendedName>
        <fullName evidence="9">Histidinol-phosphate aminotransferase</fullName>
        <ecNumber evidence="9">2.6.1.9</ecNumber>
    </recommendedName>
    <alternativeName>
        <fullName evidence="9">Imidazole acetol-phosphate transaminase</fullName>
    </alternativeName>
</protein>
<keyword evidence="9" id="KW-0028">Amino-acid biosynthesis</keyword>
<dbReference type="InterPro" id="IPR015421">
    <property type="entry name" value="PyrdxlP-dep_Trfase_major"/>
</dbReference>
<evidence type="ECO:0000313" key="11">
    <source>
        <dbReference type="EMBL" id="RLQ22961.1"/>
    </source>
</evidence>
<evidence type="ECO:0000256" key="1">
    <source>
        <dbReference type="ARBA" id="ARBA00001933"/>
    </source>
</evidence>
<evidence type="ECO:0000256" key="2">
    <source>
        <dbReference type="ARBA" id="ARBA00005011"/>
    </source>
</evidence>
<evidence type="ECO:0000256" key="8">
    <source>
        <dbReference type="ARBA" id="ARBA00047481"/>
    </source>
</evidence>
<keyword evidence="12" id="KW-1185">Reference proteome</keyword>
<evidence type="ECO:0000256" key="3">
    <source>
        <dbReference type="ARBA" id="ARBA00007970"/>
    </source>
</evidence>
<feature type="modified residue" description="N6-(pyridoxal phosphate)lysine" evidence="9">
    <location>
        <position position="210"/>
    </location>
</feature>
<dbReference type="UniPathway" id="UPA00031">
    <property type="reaction ID" value="UER00012"/>
</dbReference>
<keyword evidence="9" id="KW-0368">Histidine biosynthesis</keyword>
<comment type="catalytic activity">
    <reaction evidence="8 9">
        <text>L-histidinol phosphate + 2-oxoglutarate = 3-(imidazol-4-yl)-2-oxopropyl phosphate + L-glutamate</text>
        <dbReference type="Rhea" id="RHEA:23744"/>
        <dbReference type="ChEBI" id="CHEBI:16810"/>
        <dbReference type="ChEBI" id="CHEBI:29985"/>
        <dbReference type="ChEBI" id="CHEBI:57766"/>
        <dbReference type="ChEBI" id="CHEBI:57980"/>
        <dbReference type="EC" id="2.6.1.9"/>
    </reaction>
</comment>
<sequence length="352" mass="38878">MSRFWTKLAAGLSPYVPGEQPRGERLVKLNTNENPYPPAPGVLAAIAGTSGNSLRRYPDPDSSELRAAFARREGLSPGQVFLGNGSDEVLAHTFQGLLKHERPLAFPDISYSFYPVWSALYEIEFTQVPLTADFRVDVQAFPQDCGSIIIPNPNAPTGVLLGLDEIRQLLRHHADAVVVIDEAYIDFGGESATRLIPEHDNLLVVQTASKSRSLAGLRVGAAFGQEQLIEALVRIKDSFNSYPMDVVSQRAMLASLADEQWFSDCCERVIQTRERTATRMQALGFAVLPSAANFLFASHPQVAAGELFAALRERQIIVRYFDKPRISEFLRISIGTDEDMDAMLRALEDILA</sequence>
<dbReference type="EC" id="2.6.1.9" evidence="9"/>
<evidence type="ECO:0000256" key="9">
    <source>
        <dbReference type="HAMAP-Rule" id="MF_01023"/>
    </source>
</evidence>
<evidence type="ECO:0000313" key="12">
    <source>
        <dbReference type="Proteomes" id="UP000265509"/>
    </source>
</evidence>
<dbReference type="NCBIfam" id="TIGR01141">
    <property type="entry name" value="hisC"/>
    <property type="match status" value="1"/>
</dbReference>
<dbReference type="InterPro" id="IPR050106">
    <property type="entry name" value="HistidinolP_aminotransfase"/>
</dbReference>